<dbReference type="PANTHER" id="PTHR43166:SF30">
    <property type="entry name" value="METHIONINE IMPORT ATP-BINDING PROTEIN METN"/>
    <property type="match status" value="1"/>
</dbReference>
<evidence type="ECO:0000256" key="4">
    <source>
        <dbReference type="ARBA" id="ARBA00022741"/>
    </source>
</evidence>
<keyword evidence="3" id="KW-1003">Cell membrane</keyword>
<dbReference type="PANTHER" id="PTHR43166">
    <property type="entry name" value="AMINO ACID IMPORT ATP-BINDING PROTEIN"/>
    <property type="match status" value="1"/>
</dbReference>
<dbReference type="RefSeq" id="WP_090439769.1">
    <property type="nucleotide sequence ID" value="NZ_FOHU01000002.1"/>
</dbReference>
<dbReference type="FunFam" id="3.40.50.300:FF:000056">
    <property type="entry name" value="Cell division ATP-binding protein FtsE"/>
    <property type="match status" value="1"/>
</dbReference>
<dbReference type="InterPro" id="IPR050086">
    <property type="entry name" value="MetN_ABC_transporter-like"/>
</dbReference>
<evidence type="ECO:0000259" key="9">
    <source>
        <dbReference type="PROSITE" id="PS50893"/>
    </source>
</evidence>
<dbReference type="PROSITE" id="PS00211">
    <property type="entry name" value="ABC_TRANSPORTER_1"/>
    <property type="match status" value="1"/>
</dbReference>
<dbReference type="InterPro" id="IPR003439">
    <property type="entry name" value="ABC_transporter-like_ATP-bd"/>
</dbReference>
<dbReference type="Gene3D" id="3.40.50.300">
    <property type="entry name" value="P-loop containing nucleotide triphosphate hydrolases"/>
    <property type="match status" value="1"/>
</dbReference>
<proteinExistence type="inferred from homology"/>
<keyword evidence="11" id="KW-1185">Reference proteome</keyword>
<evidence type="ECO:0000256" key="8">
    <source>
        <dbReference type="ARBA" id="ARBA00023136"/>
    </source>
</evidence>
<dbReference type="AlphaFoldDB" id="A0A1I0A2A6"/>
<dbReference type="OrthoDB" id="9804199at2"/>
<dbReference type="Proteomes" id="UP000199568">
    <property type="component" value="Unassembled WGS sequence"/>
</dbReference>
<dbReference type="InterPro" id="IPR041701">
    <property type="entry name" value="MetN_ABC"/>
</dbReference>
<dbReference type="EMBL" id="FOHU01000002">
    <property type="protein sequence ID" value="SES88271.1"/>
    <property type="molecule type" value="Genomic_DNA"/>
</dbReference>
<keyword evidence="5 10" id="KW-0067">ATP-binding</keyword>
<keyword evidence="8" id="KW-0472">Membrane</keyword>
<keyword evidence="6" id="KW-1278">Translocase</keyword>
<dbReference type="GO" id="GO:0005524">
    <property type="term" value="F:ATP binding"/>
    <property type="evidence" value="ECO:0007669"/>
    <property type="project" value="UniProtKB-KW"/>
</dbReference>
<evidence type="ECO:0000256" key="5">
    <source>
        <dbReference type="ARBA" id="ARBA00022840"/>
    </source>
</evidence>
<evidence type="ECO:0000313" key="11">
    <source>
        <dbReference type="Proteomes" id="UP000199568"/>
    </source>
</evidence>
<dbReference type="InterPro" id="IPR027417">
    <property type="entry name" value="P-loop_NTPase"/>
</dbReference>
<dbReference type="GO" id="GO:0005886">
    <property type="term" value="C:plasma membrane"/>
    <property type="evidence" value="ECO:0007669"/>
    <property type="project" value="UniProtKB-ARBA"/>
</dbReference>
<gene>
    <name evidence="10" type="ORF">SAMN05660297_00844</name>
</gene>
<reference evidence="10 11" key="1">
    <citation type="submission" date="2016-10" db="EMBL/GenBank/DDBJ databases">
        <authorList>
            <person name="de Groot N.N."/>
        </authorList>
    </citation>
    <scope>NUCLEOTIDE SEQUENCE [LARGE SCALE GENOMIC DNA]</scope>
    <source>
        <strain evidence="10 11">DSM 18979</strain>
    </source>
</reference>
<dbReference type="Pfam" id="PF00005">
    <property type="entry name" value="ABC_tran"/>
    <property type="match status" value="1"/>
</dbReference>
<evidence type="ECO:0000256" key="1">
    <source>
        <dbReference type="ARBA" id="ARBA00005417"/>
    </source>
</evidence>
<evidence type="ECO:0000256" key="2">
    <source>
        <dbReference type="ARBA" id="ARBA00022448"/>
    </source>
</evidence>
<dbReference type="GO" id="GO:0006865">
    <property type="term" value="P:amino acid transport"/>
    <property type="evidence" value="ECO:0007669"/>
    <property type="project" value="UniProtKB-KW"/>
</dbReference>
<keyword evidence="4" id="KW-0547">Nucleotide-binding</keyword>
<accession>A0A1I0A2A6</accession>
<evidence type="ECO:0000313" key="10">
    <source>
        <dbReference type="EMBL" id="SES88271.1"/>
    </source>
</evidence>
<dbReference type="PROSITE" id="PS50893">
    <property type="entry name" value="ABC_TRANSPORTER_2"/>
    <property type="match status" value="1"/>
</dbReference>
<comment type="similarity">
    <text evidence="1">Belongs to the ABC transporter superfamily.</text>
</comment>
<dbReference type="CDD" id="cd03258">
    <property type="entry name" value="ABC_MetN_methionine_transporter"/>
    <property type="match status" value="1"/>
</dbReference>
<feature type="domain" description="ABC transporter" evidence="9">
    <location>
        <begin position="2"/>
        <end position="241"/>
    </location>
</feature>
<dbReference type="SMART" id="SM00382">
    <property type="entry name" value="AAA"/>
    <property type="match status" value="1"/>
</dbReference>
<evidence type="ECO:0000256" key="7">
    <source>
        <dbReference type="ARBA" id="ARBA00022970"/>
    </source>
</evidence>
<protein>
    <submittedName>
        <fullName evidence="10">D-methionine transport system ATP-binding protein</fullName>
    </submittedName>
</protein>
<dbReference type="InterPro" id="IPR003593">
    <property type="entry name" value="AAA+_ATPase"/>
</dbReference>
<dbReference type="GO" id="GO:0016887">
    <property type="term" value="F:ATP hydrolysis activity"/>
    <property type="evidence" value="ECO:0007669"/>
    <property type="project" value="InterPro"/>
</dbReference>
<organism evidence="10 11">
    <name type="scientific">Natronincola peptidivorans</name>
    <dbReference type="NCBI Taxonomy" id="426128"/>
    <lineage>
        <taxon>Bacteria</taxon>
        <taxon>Bacillati</taxon>
        <taxon>Bacillota</taxon>
        <taxon>Clostridia</taxon>
        <taxon>Peptostreptococcales</taxon>
        <taxon>Natronincolaceae</taxon>
        <taxon>Natronincola</taxon>
    </lineage>
</organism>
<dbReference type="InterPro" id="IPR017871">
    <property type="entry name" value="ABC_transporter-like_CS"/>
</dbReference>
<dbReference type="SUPFAM" id="SSF52540">
    <property type="entry name" value="P-loop containing nucleoside triphosphate hydrolases"/>
    <property type="match status" value="1"/>
</dbReference>
<name>A0A1I0A2A6_9FIRM</name>
<keyword evidence="7" id="KW-0029">Amino-acid transport</keyword>
<evidence type="ECO:0000256" key="3">
    <source>
        <dbReference type="ARBA" id="ARBA00022475"/>
    </source>
</evidence>
<evidence type="ECO:0000256" key="6">
    <source>
        <dbReference type="ARBA" id="ARBA00022967"/>
    </source>
</evidence>
<keyword evidence="2" id="KW-0813">Transport</keyword>
<dbReference type="STRING" id="426128.SAMN05660297_00844"/>
<sequence>MIELKNVSKLYQAKEGNVLALKDIHLTVEAGDIYGIMGLSGAGKSTLIRCINLLEPPTTGEVLIEGVDLTKISAALLRQQRRNMGMIFQSYNLLTSRNVEENIAYPLELQKTKKEVIQDRVQNLLGLVGLEEKRNHYPAQLSGGQRQRVAIARALATNPKVLLSDEATSALDPITSRSILRLLREINQKLNITIVLITHQIEVIEEICNKVAVLKDGEIVERGMVSQVFKAPQHPYTNLLLGNKAFEKHTPIPLDFFRNLKTGGL</sequence>